<dbReference type="GO" id="GO:0000155">
    <property type="term" value="F:phosphorelay sensor kinase activity"/>
    <property type="evidence" value="ECO:0007669"/>
    <property type="project" value="InterPro"/>
</dbReference>
<gene>
    <name evidence="13" type="ORF">SAMN04490178_13116</name>
</gene>
<dbReference type="InterPro" id="IPR001610">
    <property type="entry name" value="PAC"/>
</dbReference>
<dbReference type="InterPro" id="IPR000700">
    <property type="entry name" value="PAS-assoc_C"/>
</dbReference>
<feature type="transmembrane region" description="Helical" evidence="9">
    <location>
        <begin position="6"/>
        <end position="25"/>
    </location>
</feature>
<dbReference type="PROSITE" id="PS50112">
    <property type="entry name" value="PAS"/>
    <property type="match status" value="1"/>
</dbReference>
<feature type="transmembrane region" description="Helical" evidence="9">
    <location>
        <begin position="120"/>
        <end position="139"/>
    </location>
</feature>
<evidence type="ECO:0000256" key="4">
    <source>
        <dbReference type="ARBA" id="ARBA00022679"/>
    </source>
</evidence>
<dbReference type="AlphaFoldDB" id="A0A1H8XV49"/>
<dbReference type="Pfam" id="PF02518">
    <property type="entry name" value="HATPase_c"/>
    <property type="match status" value="1"/>
</dbReference>
<sequence>MDIIQLAVVGSSIGTISIILVYIYLYIIYRETFMGIWALSWLILLSRYIIFDTGLLPWRHSFLGLTIYQLLIFISVLMFVRGTHIFINKFFNKWWIYGAIIVTITSIFINASHLPLAFKLLLPIYVCCFVGIWLGLIFIRQTNLPGIGRLITGYAYIFWSLFNLTAPFTIGGVQFLPIAYSIGGILRLTIAAGTLIVYFEKTRTDLVKQETMYRLLTENAIDIIYHYQIFPKAKILYLSPSVLQLTGYSSNEHYADHTLFYRLIYPEDQPLFDTFKNNIPKSLSTPLVLRITRKDDTILWIEQKCVPIYDENNRLVALQGIVRDITTRKKLEQMSSLFDRMNMVGSMAATVAHEIRNPLTTVRGYLQVLGRKEKYQNDKEKFTLMTEEIDRANSIIKEYLSLSREKLINLKICPLNHIIQSLFPLVQADAISSKVDVVLELSNISDLLLDENEIRQLLLNLSRNAIEAMTNGGKLTIRTFQQKTDIVLSISDQGTGIPSHILDKLGTPFITTKDTGTGLGLPICYQIAHRHNATIKIDTGHTGTTFFVYFNSETS</sequence>
<dbReference type="Pfam" id="PF00512">
    <property type="entry name" value="HisKA"/>
    <property type="match status" value="1"/>
</dbReference>
<feature type="transmembrane region" description="Helical" evidence="9">
    <location>
        <begin position="94"/>
        <end position="114"/>
    </location>
</feature>
<keyword evidence="9" id="KW-1133">Transmembrane helix</keyword>
<dbReference type="EC" id="2.7.13.3" evidence="2"/>
<dbReference type="SMART" id="SM00086">
    <property type="entry name" value="PAC"/>
    <property type="match status" value="1"/>
</dbReference>
<dbReference type="PROSITE" id="PS50113">
    <property type="entry name" value="PAC"/>
    <property type="match status" value="1"/>
</dbReference>
<dbReference type="SUPFAM" id="SSF47384">
    <property type="entry name" value="Homodimeric domain of signal transducing histidine kinase"/>
    <property type="match status" value="1"/>
</dbReference>
<dbReference type="InterPro" id="IPR003661">
    <property type="entry name" value="HisK_dim/P_dom"/>
</dbReference>
<dbReference type="NCBIfam" id="TIGR00229">
    <property type="entry name" value="sensory_box"/>
    <property type="match status" value="1"/>
</dbReference>
<dbReference type="PROSITE" id="PS50109">
    <property type="entry name" value="HIS_KIN"/>
    <property type="match status" value="1"/>
</dbReference>
<evidence type="ECO:0000256" key="9">
    <source>
        <dbReference type="SAM" id="Phobius"/>
    </source>
</evidence>
<feature type="transmembrane region" description="Helical" evidence="9">
    <location>
        <begin position="178"/>
        <end position="199"/>
    </location>
</feature>
<dbReference type="GO" id="GO:0005524">
    <property type="term" value="F:ATP binding"/>
    <property type="evidence" value="ECO:0007669"/>
    <property type="project" value="UniProtKB-KW"/>
</dbReference>
<keyword evidence="3" id="KW-0597">Phosphoprotein</keyword>
<organism evidence="13 14">
    <name type="scientific">Propionispora vibrioides</name>
    <dbReference type="NCBI Taxonomy" id="112903"/>
    <lineage>
        <taxon>Bacteria</taxon>
        <taxon>Bacillati</taxon>
        <taxon>Bacillota</taxon>
        <taxon>Negativicutes</taxon>
        <taxon>Selenomonadales</taxon>
        <taxon>Sporomusaceae</taxon>
        <taxon>Propionispora</taxon>
    </lineage>
</organism>
<dbReference type="InterPro" id="IPR003594">
    <property type="entry name" value="HATPase_dom"/>
</dbReference>
<feature type="domain" description="PAC" evidence="12">
    <location>
        <begin position="285"/>
        <end position="337"/>
    </location>
</feature>
<dbReference type="CDD" id="cd00130">
    <property type="entry name" value="PAS"/>
    <property type="match status" value="1"/>
</dbReference>
<dbReference type="InterPro" id="IPR035965">
    <property type="entry name" value="PAS-like_dom_sf"/>
</dbReference>
<dbReference type="Pfam" id="PF08447">
    <property type="entry name" value="PAS_3"/>
    <property type="match status" value="1"/>
</dbReference>
<feature type="transmembrane region" description="Helical" evidence="9">
    <location>
        <begin position="62"/>
        <end position="82"/>
    </location>
</feature>
<dbReference type="RefSeq" id="WP_091751247.1">
    <property type="nucleotide sequence ID" value="NZ_FODY01000031.1"/>
</dbReference>
<dbReference type="SUPFAM" id="SSF55785">
    <property type="entry name" value="PYP-like sensor domain (PAS domain)"/>
    <property type="match status" value="1"/>
</dbReference>
<evidence type="ECO:0000259" key="10">
    <source>
        <dbReference type="PROSITE" id="PS50109"/>
    </source>
</evidence>
<evidence type="ECO:0000256" key="1">
    <source>
        <dbReference type="ARBA" id="ARBA00000085"/>
    </source>
</evidence>
<dbReference type="STRING" id="112903.SAMN04490178_13116"/>
<keyword evidence="6" id="KW-0418">Kinase</keyword>
<dbReference type="InterPro" id="IPR036890">
    <property type="entry name" value="HATPase_C_sf"/>
</dbReference>
<keyword evidence="5" id="KW-0547">Nucleotide-binding</keyword>
<evidence type="ECO:0000259" key="11">
    <source>
        <dbReference type="PROSITE" id="PS50112"/>
    </source>
</evidence>
<keyword evidence="8" id="KW-0902">Two-component regulatory system</keyword>
<evidence type="ECO:0000256" key="7">
    <source>
        <dbReference type="ARBA" id="ARBA00022840"/>
    </source>
</evidence>
<dbReference type="SMART" id="SM00388">
    <property type="entry name" value="HisKA"/>
    <property type="match status" value="1"/>
</dbReference>
<comment type="catalytic activity">
    <reaction evidence="1">
        <text>ATP + protein L-histidine = ADP + protein N-phospho-L-histidine.</text>
        <dbReference type="EC" id="2.7.13.3"/>
    </reaction>
</comment>
<dbReference type="OrthoDB" id="1672409at2"/>
<proteinExistence type="predicted"/>
<dbReference type="Gene3D" id="1.10.287.130">
    <property type="match status" value="1"/>
</dbReference>
<name>A0A1H8XV49_9FIRM</name>
<evidence type="ECO:0000259" key="12">
    <source>
        <dbReference type="PROSITE" id="PS50113"/>
    </source>
</evidence>
<evidence type="ECO:0000313" key="14">
    <source>
        <dbReference type="Proteomes" id="UP000198847"/>
    </source>
</evidence>
<feature type="domain" description="PAS" evidence="11">
    <location>
        <begin position="209"/>
        <end position="269"/>
    </location>
</feature>
<evidence type="ECO:0000256" key="6">
    <source>
        <dbReference type="ARBA" id="ARBA00022777"/>
    </source>
</evidence>
<dbReference type="InterPro" id="IPR013655">
    <property type="entry name" value="PAS_fold_3"/>
</dbReference>
<dbReference type="Proteomes" id="UP000198847">
    <property type="component" value="Unassembled WGS sequence"/>
</dbReference>
<keyword evidence="9" id="KW-0812">Transmembrane</keyword>
<dbReference type="EMBL" id="FODY01000031">
    <property type="protein sequence ID" value="SEP43924.1"/>
    <property type="molecule type" value="Genomic_DNA"/>
</dbReference>
<feature type="transmembrane region" description="Helical" evidence="9">
    <location>
        <begin position="32"/>
        <end position="50"/>
    </location>
</feature>
<dbReference type="InterPro" id="IPR005467">
    <property type="entry name" value="His_kinase_dom"/>
</dbReference>
<evidence type="ECO:0000256" key="8">
    <source>
        <dbReference type="ARBA" id="ARBA00023012"/>
    </source>
</evidence>
<dbReference type="PANTHER" id="PTHR43065">
    <property type="entry name" value="SENSOR HISTIDINE KINASE"/>
    <property type="match status" value="1"/>
</dbReference>
<dbReference type="InterPro" id="IPR036097">
    <property type="entry name" value="HisK_dim/P_sf"/>
</dbReference>
<dbReference type="PANTHER" id="PTHR43065:SF46">
    <property type="entry name" value="C4-DICARBOXYLATE TRANSPORT SENSOR PROTEIN DCTB"/>
    <property type="match status" value="1"/>
</dbReference>
<dbReference type="CDD" id="cd00082">
    <property type="entry name" value="HisKA"/>
    <property type="match status" value="1"/>
</dbReference>
<keyword evidence="9" id="KW-0472">Membrane</keyword>
<reference evidence="13 14" key="1">
    <citation type="submission" date="2016-10" db="EMBL/GenBank/DDBJ databases">
        <authorList>
            <person name="de Groot N.N."/>
        </authorList>
    </citation>
    <scope>NUCLEOTIDE SEQUENCE [LARGE SCALE GENOMIC DNA]</scope>
    <source>
        <strain evidence="13 14">DSM 13305</strain>
    </source>
</reference>
<accession>A0A1H8XV49</accession>
<evidence type="ECO:0000256" key="3">
    <source>
        <dbReference type="ARBA" id="ARBA00022553"/>
    </source>
</evidence>
<dbReference type="SUPFAM" id="SSF55874">
    <property type="entry name" value="ATPase domain of HSP90 chaperone/DNA topoisomerase II/histidine kinase"/>
    <property type="match status" value="1"/>
</dbReference>
<keyword evidence="4" id="KW-0808">Transferase</keyword>
<dbReference type="InterPro" id="IPR000014">
    <property type="entry name" value="PAS"/>
</dbReference>
<keyword evidence="7" id="KW-0067">ATP-binding</keyword>
<evidence type="ECO:0000313" key="13">
    <source>
        <dbReference type="EMBL" id="SEP43924.1"/>
    </source>
</evidence>
<dbReference type="Gene3D" id="3.30.565.10">
    <property type="entry name" value="Histidine kinase-like ATPase, C-terminal domain"/>
    <property type="match status" value="1"/>
</dbReference>
<dbReference type="CDD" id="cd00075">
    <property type="entry name" value="HATPase"/>
    <property type="match status" value="1"/>
</dbReference>
<dbReference type="Gene3D" id="3.30.450.20">
    <property type="entry name" value="PAS domain"/>
    <property type="match status" value="1"/>
</dbReference>
<dbReference type="PRINTS" id="PR00344">
    <property type="entry name" value="BCTRLSENSOR"/>
</dbReference>
<feature type="transmembrane region" description="Helical" evidence="9">
    <location>
        <begin position="151"/>
        <end position="172"/>
    </location>
</feature>
<evidence type="ECO:0000256" key="2">
    <source>
        <dbReference type="ARBA" id="ARBA00012438"/>
    </source>
</evidence>
<protein>
    <recommendedName>
        <fullName evidence="2">histidine kinase</fullName>
        <ecNumber evidence="2">2.7.13.3</ecNumber>
    </recommendedName>
</protein>
<dbReference type="SMART" id="SM00387">
    <property type="entry name" value="HATPase_c"/>
    <property type="match status" value="1"/>
</dbReference>
<feature type="domain" description="Histidine kinase" evidence="10">
    <location>
        <begin position="350"/>
        <end position="554"/>
    </location>
</feature>
<dbReference type="InterPro" id="IPR004358">
    <property type="entry name" value="Sig_transdc_His_kin-like_C"/>
</dbReference>
<evidence type="ECO:0000256" key="5">
    <source>
        <dbReference type="ARBA" id="ARBA00022741"/>
    </source>
</evidence>
<keyword evidence="14" id="KW-1185">Reference proteome</keyword>